<comment type="similarity">
    <text evidence="1">Belongs to the 'GDXG' lipolytic enzyme family.</text>
</comment>
<evidence type="ECO:0000313" key="4">
    <source>
        <dbReference type="EMBL" id="QDL90427.1"/>
    </source>
</evidence>
<dbReference type="KEGG" id="ppru:FDP22_00630"/>
<dbReference type="AlphaFoldDB" id="A0A5B8FFX9"/>
<evidence type="ECO:0000313" key="5">
    <source>
        <dbReference type="Proteomes" id="UP000305888"/>
    </source>
</evidence>
<dbReference type="RefSeq" id="WP_138577273.1">
    <property type="nucleotide sequence ID" value="NZ_CP040818.1"/>
</dbReference>
<organism evidence="4 5">
    <name type="scientific">Paroceanicella profunda</name>
    <dbReference type="NCBI Taxonomy" id="2579971"/>
    <lineage>
        <taxon>Bacteria</taxon>
        <taxon>Pseudomonadati</taxon>
        <taxon>Pseudomonadota</taxon>
        <taxon>Alphaproteobacteria</taxon>
        <taxon>Rhodobacterales</taxon>
        <taxon>Paracoccaceae</taxon>
        <taxon>Paroceanicella</taxon>
    </lineage>
</organism>
<dbReference type="InterPro" id="IPR002168">
    <property type="entry name" value="Lipase_GDXG_HIS_AS"/>
</dbReference>
<dbReference type="Pfam" id="PF07859">
    <property type="entry name" value="Abhydrolase_3"/>
    <property type="match status" value="1"/>
</dbReference>
<feature type="domain" description="Alpha/beta hydrolase fold-3" evidence="3">
    <location>
        <begin position="90"/>
        <end position="298"/>
    </location>
</feature>
<keyword evidence="2 4" id="KW-0378">Hydrolase</keyword>
<sequence length="325" mass="34544">MPGGEPGPGAPQPLEPMAAAFLATLTPATAPFAHLDWPGRARLLLRAVQRRPTGRPGTRVEETRFPVGVEGTVPVRILRPEGVDGALPGVMYFHGGGWMLGDATTHERLASEIAVAARVAVLVVDLPRSPEVRFPVPLEQAWAATLHAAAQAPALGLDRTRLAVAGDGTGATIATGVALLARMRRGPAIAFQALLYPATDARFDTGSYRRFAAGPWLTRAAMMRFWDAYLPETAARTAPLAAPLRAHREELRGLPETLLLLAEHDVLRDEGEAYGHRLLEAGVRVTSLRCNGTIHDFAMLNALADSPATRGAIAQLSVALRGALA</sequence>
<dbReference type="InterPro" id="IPR013094">
    <property type="entry name" value="AB_hydrolase_3"/>
</dbReference>
<protein>
    <submittedName>
        <fullName evidence="4">Alpha/beta hydrolase</fullName>
    </submittedName>
</protein>
<dbReference type="PANTHER" id="PTHR48081:SF8">
    <property type="entry name" value="ALPHA_BETA HYDROLASE FOLD-3 DOMAIN-CONTAINING PROTEIN-RELATED"/>
    <property type="match status" value="1"/>
</dbReference>
<dbReference type="EMBL" id="CP040818">
    <property type="protein sequence ID" value="QDL90427.1"/>
    <property type="molecule type" value="Genomic_DNA"/>
</dbReference>
<proteinExistence type="inferred from homology"/>
<dbReference type="SUPFAM" id="SSF53474">
    <property type="entry name" value="alpha/beta-Hydrolases"/>
    <property type="match status" value="1"/>
</dbReference>
<dbReference type="Proteomes" id="UP000305888">
    <property type="component" value="Chromosome"/>
</dbReference>
<evidence type="ECO:0000256" key="2">
    <source>
        <dbReference type="ARBA" id="ARBA00022801"/>
    </source>
</evidence>
<dbReference type="Gene3D" id="3.40.50.1820">
    <property type="entry name" value="alpha/beta hydrolase"/>
    <property type="match status" value="1"/>
</dbReference>
<dbReference type="GO" id="GO:0016787">
    <property type="term" value="F:hydrolase activity"/>
    <property type="evidence" value="ECO:0007669"/>
    <property type="project" value="UniProtKB-KW"/>
</dbReference>
<dbReference type="PROSITE" id="PS01173">
    <property type="entry name" value="LIPASE_GDXG_HIS"/>
    <property type="match status" value="1"/>
</dbReference>
<keyword evidence="5" id="KW-1185">Reference proteome</keyword>
<accession>A0A5B8FFX9</accession>
<name>A0A5B8FFX9_9RHOB</name>
<dbReference type="OrthoDB" id="9806180at2"/>
<reference evidence="4 5" key="1">
    <citation type="submission" date="2019-06" db="EMBL/GenBank/DDBJ databases">
        <title>Genome sequence of Rhodobacteraceae bacterium D4M1.</title>
        <authorList>
            <person name="Cao J."/>
        </authorList>
    </citation>
    <scope>NUCLEOTIDE SEQUENCE [LARGE SCALE GENOMIC DNA]</scope>
    <source>
        <strain evidence="4 5">D4M1</strain>
    </source>
</reference>
<dbReference type="PANTHER" id="PTHR48081">
    <property type="entry name" value="AB HYDROLASE SUPERFAMILY PROTEIN C4A8.06C"/>
    <property type="match status" value="1"/>
</dbReference>
<gene>
    <name evidence="4" type="ORF">FDP22_00630</name>
</gene>
<evidence type="ECO:0000259" key="3">
    <source>
        <dbReference type="Pfam" id="PF07859"/>
    </source>
</evidence>
<dbReference type="InterPro" id="IPR029058">
    <property type="entry name" value="AB_hydrolase_fold"/>
</dbReference>
<evidence type="ECO:0000256" key="1">
    <source>
        <dbReference type="ARBA" id="ARBA00010515"/>
    </source>
</evidence>
<dbReference type="InterPro" id="IPR050300">
    <property type="entry name" value="GDXG_lipolytic_enzyme"/>
</dbReference>